<dbReference type="PANTHER" id="PTHR34033:SF1">
    <property type="entry name" value="AP-5 COMPLEX SUBUNIT BETA-1"/>
    <property type="match status" value="1"/>
</dbReference>
<dbReference type="Pfam" id="PF21589">
    <property type="entry name" value="AP5B1_barrel"/>
    <property type="match status" value="1"/>
</dbReference>
<organism evidence="10 11">
    <name type="scientific">Caerostris darwini</name>
    <dbReference type="NCBI Taxonomy" id="1538125"/>
    <lineage>
        <taxon>Eukaryota</taxon>
        <taxon>Metazoa</taxon>
        <taxon>Ecdysozoa</taxon>
        <taxon>Arthropoda</taxon>
        <taxon>Chelicerata</taxon>
        <taxon>Arachnida</taxon>
        <taxon>Araneae</taxon>
        <taxon>Araneomorphae</taxon>
        <taxon>Entelegynae</taxon>
        <taxon>Araneoidea</taxon>
        <taxon>Araneidae</taxon>
        <taxon>Caerostris</taxon>
    </lineage>
</organism>
<feature type="domain" description="AP5B1 C-terminal" evidence="9">
    <location>
        <begin position="804"/>
        <end position="905"/>
    </location>
</feature>
<dbReference type="Pfam" id="PF21588">
    <property type="entry name" value="AP5B1_middle"/>
    <property type="match status" value="1"/>
</dbReference>
<feature type="domain" description="AP-5 complex subunit beta-1 N-terminal" evidence="6">
    <location>
        <begin position="42"/>
        <end position="113"/>
    </location>
</feature>
<dbReference type="AlphaFoldDB" id="A0AAV4T8A6"/>
<dbReference type="GO" id="GO:0005765">
    <property type="term" value="C:lysosomal membrane"/>
    <property type="evidence" value="ECO:0007669"/>
    <property type="project" value="TreeGrafter"/>
</dbReference>
<dbReference type="InterPro" id="IPR048981">
    <property type="entry name" value="AP5B1_C"/>
</dbReference>
<keyword evidence="2" id="KW-0813">Transport</keyword>
<evidence type="ECO:0000259" key="6">
    <source>
        <dbReference type="Pfam" id="PF21587"/>
    </source>
</evidence>
<dbReference type="GO" id="GO:0030119">
    <property type="term" value="C:AP-type membrane coat adaptor complex"/>
    <property type="evidence" value="ECO:0007669"/>
    <property type="project" value="TreeGrafter"/>
</dbReference>
<evidence type="ECO:0000259" key="8">
    <source>
        <dbReference type="Pfam" id="PF21589"/>
    </source>
</evidence>
<feature type="domain" description="AP-5 complex subunit beta-1 beta-barrel" evidence="8">
    <location>
        <begin position="721"/>
        <end position="777"/>
    </location>
</feature>
<accession>A0AAV4T8A6</accession>
<keyword evidence="11" id="KW-1185">Reference proteome</keyword>
<keyword evidence="5" id="KW-1133">Transmembrane helix</keyword>
<keyword evidence="5" id="KW-0472">Membrane</keyword>
<dbReference type="InterPro" id="IPR048980">
    <property type="entry name" value="AP5B1_barrel"/>
</dbReference>
<feature type="domain" description="AP5B1 middle" evidence="7">
    <location>
        <begin position="221"/>
        <end position="591"/>
    </location>
</feature>
<evidence type="ECO:0000256" key="1">
    <source>
        <dbReference type="ARBA" id="ARBA00018167"/>
    </source>
</evidence>
<keyword evidence="5" id="KW-0812">Transmembrane</keyword>
<protein>
    <recommendedName>
        <fullName evidence="1">AP-5 complex subunit beta-1</fullName>
    </recommendedName>
    <alternativeName>
        <fullName evidence="4">Adaptor-related protein complex 5 beta subunit</fullName>
    </alternativeName>
</protein>
<evidence type="ECO:0000256" key="2">
    <source>
        <dbReference type="ARBA" id="ARBA00022448"/>
    </source>
</evidence>
<evidence type="ECO:0000313" key="11">
    <source>
        <dbReference type="Proteomes" id="UP001054837"/>
    </source>
</evidence>
<comment type="caution">
    <text evidence="10">The sequence shown here is derived from an EMBL/GenBank/DDBJ whole genome shotgun (WGS) entry which is preliminary data.</text>
</comment>
<feature type="transmembrane region" description="Helical" evidence="5">
    <location>
        <begin position="607"/>
        <end position="626"/>
    </location>
</feature>
<dbReference type="EMBL" id="BPLQ01009263">
    <property type="protein sequence ID" value="GIY42808.1"/>
    <property type="molecule type" value="Genomic_DNA"/>
</dbReference>
<evidence type="ECO:0000313" key="10">
    <source>
        <dbReference type="EMBL" id="GIY42808.1"/>
    </source>
</evidence>
<dbReference type="InterPro" id="IPR048978">
    <property type="entry name" value="AP5B1_N"/>
</dbReference>
<evidence type="ECO:0000259" key="7">
    <source>
        <dbReference type="Pfam" id="PF21588"/>
    </source>
</evidence>
<evidence type="ECO:0000259" key="9">
    <source>
        <dbReference type="Pfam" id="PF21590"/>
    </source>
</evidence>
<evidence type="ECO:0000256" key="3">
    <source>
        <dbReference type="ARBA" id="ARBA00022927"/>
    </source>
</evidence>
<gene>
    <name evidence="10" type="primary">ap5b1</name>
    <name evidence="10" type="ORF">CDAR_246481</name>
</gene>
<evidence type="ECO:0000256" key="5">
    <source>
        <dbReference type="SAM" id="Phobius"/>
    </source>
</evidence>
<sequence length="906" mass="103739">MVLKSSKSLLGEDWFRSFCSFRINPKLFLDKKKLTRDGFCLDVLKDLYLEHVEVQYKIHLLLLLQENSCLLITDYNLLEQVVGSLVNLCNILGTKSDKRLLKNQTLVTIVTILLSQNLDTSKLVAEVKVVLLKVIYNNLEDSTTLSTACKCLEELEEFFPGILELEITKISNVCEREMSPAFQSYALLLSVCMKNFSLKLHSKSSISQNNAEISPKKDDSEISPFASHLLEFLPFMTHISAHRILRDLIYIVKYTPELSPTKTFKLYLQNLMLSSDTALIHLAFDLLDAFHSDLFSVQDEKFLFKQLMKLSTHPCLTSSHRLLFLDWLKSCIVKSRSDYFSSTSHYTDLRIILPSPFDGPLTQEKKSYVLALCVPLHTKESLAAEFLNETLSGLIKCSLLSGGTKAAPSLFRILFVYFCSHRSEIMHNSMYRLLSGIIKTSPHLTPYALSFLQSVKNQCPESNFHERILGHLVEHILSIPMKQFCSNLECYLAVLKIASQECASICRPRAVLKLLQKFLSNPELKLNNVWSTGNDILSVCRSFLKHHDAQIFYYDLAEVLCLVAQNINDADVKDRAKTYYSMLTSLSKIKIQTIFQLHASDKDVTSALSSFVTVCFFLIINGYVFVVSTRNDAYQFTSTIQKLQKPVLELMRYEQNKETFVPKENVVVSSILDILQKYNEYLASHEPVVKLPFILKHIDNVEEIFADLYSIVITSHSYPSTKEISVVKIPIFRKLENKEKIIVLSIIPVEPYPLTLYFEAEFTCKNGRSYTCDLPPVDIEFKDLFMPLPVPESFHTTTNSWRKELFEALWKHFAEEACCCETSSNCCQSSFCLKIKKENFSADVEQKWGPFIVSKSKDLIYDIAVYLPPQNHLLMKISTVNDRVFAHIIVDKCEILPWVILHLQNV</sequence>
<dbReference type="InterPro" id="IPR048979">
    <property type="entry name" value="AP5B1_middle"/>
</dbReference>
<dbReference type="PANTHER" id="PTHR34033">
    <property type="entry name" value="AP-5 COMPLEX SUBUNIT BETA-1"/>
    <property type="match status" value="1"/>
</dbReference>
<evidence type="ECO:0000256" key="4">
    <source>
        <dbReference type="ARBA" id="ARBA00032431"/>
    </source>
</evidence>
<dbReference type="Proteomes" id="UP001054837">
    <property type="component" value="Unassembled WGS sequence"/>
</dbReference>
<proteinExistence type="predicted"/>
<dbReference type="InterPro" id="IPR038741">
    <property type="entry name" value="AP5B1"/>
</dbReference>
<keyword evidence="3" id="KW-0653">Protein transport</keyword>
<dbReference type="GO" id="GO:0015031">
    <property type="term" value="P:protein transport"/>
    <property type="evidence" value="ECO:0007669"/>
    <property type="project" value="UniProtKB-KW"/>
</dbReference>
<dbReference type="Pfam" id="PF21590">
    <property type="entry name" value="AP5B1_C"/>
    <property type="match status" value="1"/>
</dbReference>
<name>A0AAV4T8A6_9ARAC</name>
<dbReference type="GO" id="GO:0016197">
    <property type="term" value="P:endosomal transport"/>
    <property type="evidence" value="ECO:0007669"/>
    <property type="project" value="InterPro"/>
</dbReference>
<dbReference type="Pfam" id="PF21587">
    <property type="entry name" value="AP5B1_N"/>
    <property type="match status" value="1"/>
</dbReference>
<reference evidence="10 11" key="1">
    <citation type="submission" date="2021-06" db="EMBL/GenBank/DDBJ databases">
        <title>Caerostris darwini draft genome.</title>
        <authorList>
            <person name="Kono N."/>
            <person name="Arakawa K."/>
        </authorList>
    </citation>
    <scope>NUCLEOTIDE SEQUENCE [LARGE SCALE GENOMIC DNA]</scope>
</reference>